<dbReference type="Proteomes" id="UP001164746">
    <property type="component" value="Chromosome 4"/>
</dbReference>
<feature type="signal peptide" evidence="3">
    <location>
        <begin position="1"/>
        <end position="19"/>
    </location>
</feature>
<comment type="catalytic activity">
    <reaction evidence="2">
        <text>O-phospho-L-tyrosyl-[protein] + H2O = L-tyrosyl-[protein] + phosphate</text>
        <dbReference type="Rhea" id="RHEA:10684"/>
        <dbReference type="Rhea" id="RHEA-COMP:10136"/>
        <dbReference type="Rhea" id="RHEA-COMP:20101"/>
        <dbReference type="ChEBI" id="CHEBI:15377"/>
        <dbReference type="ChEBI" id="CHEBI:43474"/>
        <dbReference type="ChEBI" id="CHEBI:46858"/>
        <dbReference type="ChEBI" id="CHEBI:61978"/>
        <dbReference type="EC" id="3.1.3.48"/>
    </reaction>
</comment>
<keyword evidence="2" id="KW-0904">Protein phosphatase</keyword>
<dbReference type="Pfam" id="PF00782">
    <property type="entry name" value="DSPc"/>
    <property type="match status" value="1"/>
</dbReference>
<organism evidence="6 7">
    <name type="scientific">Mya arenaria</name>
    <name type="common">Soft-shell clam</name>
    <dbReference type="NCBI Taxonomy" id="6604"/>
    <lineage>
        <taxon>Eukaryota</taxon>
        <taxon>Metazoa</taxon>
        <taxon>Spiralia</taxon>
        <taxon>Lophotrochozoa</taxon>
        <taxon>Mollusca</taxon>
        <taxon>Bivalvia</taxon>
        <taxon>Autobranchia</taxon>
        <taxon>Heteroconchia</taxon>
        <taxon>Euheterodonta</taxon>
        <taxon>Imparidentia</taxon>
        <taxon>Neoheterodontei</taxon>
        <taxon>Myida</taxon>
        <taxon>Myoidea</taxon>
        <taxon>Myidae</taxon>
        <taxon>Mya</taxon>
    </lineage>
</organism>
<keyword evidence="3" id="KW-0732">Signal</keyword>
<comment type="catalytic activity">
    <reaction evidence="2">
        <text>O-phospho-L-seryl-[protein] + H2O = L-seryl-[protein] + phosphate</text>
        <dbReference type="Rhea" id="RHEA:20629"/>
        <dbReference type="Rhea" id="RHEA-COMP:9863"/>
        <dbReference type="Rhea" id="RHEA-COMP:11604"/>
        <dbReference type="ChEBI" id="CHEBI:15377"/>
        <dbReference type="ChEBI" id="CHEBI:29999"/>
        <dbReference type="ChEBI" id="CHEBI:43474"/>
        <dbReference type="ChEBI" id="CHEBI:83421"/>
        <dbReference type="EC" id="3.1.3.16"/>
    </reaction>
</comment>
<evidence type="ECO:0000259" key="5">
    <source>
        <dbReference type="PROSITE" id="PS50056"/>
    </source>
</evidence>
<dbReference type="SUPFAM" id="SSF52799">
    <property type="entry name" value="(Phosphotyrosine protein) phosphatases II"/>
    <property type="match status" value="1"/>
</dbReference>
<dbReference type="InterPro" id="IPR020405">
    <property type="entry name" value="Atypical_DUSP_subfamA"/>
</dbReference>
<feature type="domain" description="Tyrosine specific protein phosphatases" evidence="5">
    <location>
        <begin position="85"/>
        <end position="142"/>
    </location>
</feature>
<dbReference type="PANTHER" id="PTHR45682">
    <property type="entry name" value="AGAP008228-PA"/>
    <property type="match status" value="1"/>
</dbReference>
<comment type="similarity">
    <text evidence="1 2">Belongs to the protein-tyrosine phosphatase family. Non-receptor class dual specificity subfamily.</text>
</comment>
<dbReference type="InterPro" id="IPR000340">
    <property type="entry name" value="Dual-sp_phosphatase_cat-dom"/>
</dbReference>
<dbReference type="InterPro" id="IPR020422">
    <property type="entry name" value="TYR_PHOSPHATASE_DUAL_dom"/>
</dbReference>
<name>A0ABY7DTV3_MYAAR</name>
<feature type="domain" description="Tyrosine-protein phosphatase" evidence="4">
    <location>
        <begin position="9"/>
        <end position="163"/>
    </location>
</feature>
<dbReference type="PRINTS" id="PR01908">
    <property type="entry name" value="ADSPHPHTASE"/>
</dbReference>
<dbReference type="EC" id="3.1.3.16" evidence="2"/>
<evidence type="ECO:0000256" key="3">
    <source>
        <dbReference type="SAM" id="SignalP"/>
    </source>
</evidence>
<sequence>MSIMLMVIIKVRLRWWVMLLDDDDDDDDDDDGANLTHIGVTHVLNAAEGADDNYHVTADKEIYRPAGIKYKGVEASDDTEFDLSKHFNNCADYIADALEGGGKVMVFCKVGSSRSAAIVLAFLMLKRHYTAPEAVKRVRSRREICPNDGFLQQLCDLNETLKSIGHFDKKRPQSTNM</sequence>
<dbReference type="SMART" id="SM00195">
    <property type="entry name" value="DSPc"/>
    <property type="match status" value="1"/>
</dbReference>
<keyword evidence="7" id="KW-1185">Reference proteome</keyword>
<dbReference type="PRINTS" id="PR01909">
    <property type="entry name" value="ADSPHPHTASEA"/>
</dbReference>
<evidence type="ECO:0000259" key="4">
    <source>
        <dbReference type="PROSITE" id="PS50054"/>
    </source>
</evidence>
<accession>A0ABY7DTV3</accession>
<dbReference type="EC" id="3.1.3.48" evidence="2"/>
<protein>
    <recommendedName>
        <fullName evidence="2">Dual specificity protein phosphatase</fullName>
        <ecNumber evidence="2">3.1.3.16</ecNumber>
        <ecNumber evidence="2">3.1.3.48</ecNumber>
    </recommendedName>
</protein>
<gene>
    <name evidence="6" type="ORF">MAR_007686</name>
</gene>
<evidence type="ECO:0000256" key="1">
    <source>
        <dbReference type="ARBA" id="ARBA00008601"/>
    </source>
</evidence>
<proteinExistence type="inferred from homology"/>
<dbReference type="EMBL" id="CP111015">
    <property type="protein sequence ID" value="WAR01128.1"/>
    <property type="molecule type" value="Genomic_DNA"/>
</dbReference>
<reference evidence="6" key="1">
    <citation type="submission" date="2022-11" db="EMBL/GenBank/DDBJ databases">
        <title>Centuries of genome instability and evolution in soft-shell clam transmissible cancer (bioRxiv).</title>
        <authorList>
            <person name="Hart S.F.M."/>
            <person name="Yonemitsu M.A."/>
            <person name="Giersch R.M."/>
            <person name="Beal B.F."/>
            <person name="Arriagada G."/>
            <person name="Davis B.W."/>
            <person name="Ostrander E.A."/>
            <person name="Goff S.P."/>
            <person name="Metzger M.J."/>
        </authorList>
    </citation>
    <scope>NUCLEOTIDE SEQUENCE</scope>
    <source>
        <strain evidence="6">MELC-2E11</strain>
        <tissue evidence="6">Siphon/mantle</tissue>
    </source>
</reference>
<evidence type="ECO:0000313" key="7">
    <source>
        <dbReference type="Proteomes" id="UP001164746"/>
    </source>
</evidence>
<dbReference type="PANTHER" id="PTHR45682:SF1">
    <property type="entry name" value="DUAL SPECIFICITY PROTEIN PHOSPHATASE 3"/>
    <property type="match status" value="1"/>
</dbReference>
<keyword evidence="2" id="KW-0378">Hydrolase</keyword>
<dbReference type="Gene3D" id="3.90.190.10">
    <property type="entry name" value="Protein tyrosine phosphatase superfamily"/>
    <property type="match status" value="1"/>
</dbReference>
<evidence type="ECO:0000313" key="6">
    <source>
        <dbReference type="EMBL" id="WAR01128.1"/>
    </source>
</evidence>
<dbReference type="InterPro" id="IPR029021">
    <property type="entry name" value="Prot-tyrosine_phosphatase-like"/>
</dbReference>
<evidence type="ECO:0000256" key="2">
    <source>
        <dbReference type="RuleBase" id="RU366038"/>
    </source>
</evidence>
<comment type="function">
    <text evidence="2">Dual specificity phosphatase able to dephosphorylate phosphotyrosine, phosphoserine and phosphothreonine residues, with a preference for phosphotyrosine as a substrate.</text>
</comment>
<dbReference type="PROSITE" id="PS50056">
    <property type="entry name" value="TYR_PHOSPHATASE_2"/>
    <property type="match status" value="1"/>
</dbReference>
<feature type="chain" id="PRO_5045386807" description="Dual specificity protein phosphatase" evidence="3">
    <location>
        <begin position="20"/>
        <end position="177"/>
    </location>
</feature>
<dbReference type="InterPro" id="IPR000387">
    <property type="entry name" value="Tyr_Pase_dom"/>
</dbReference>
<comment type="catalytic activity">
    <reaction evidence="2">
        <text>O-phospho-L-threonyl-[protein] + H2O = L-threonyl-[protein] + phosphate</text>
        <dbReference type="Rhea" id="RHEA:47004"/>
        <dbReference type="Rhea" id="RHEA-COMP:11060"/>
        <dbReference type="Rhea" id="RHEA-COMP:11605"/>
        <dbReference type="ChEBI" id="CHEBI:15377"/>
        <dbReference type="ChEBI" id="CHEBI:30013"/>
        <dbReference type="ChEBI" id="CHEBI:43474"/>
        <dbReference type="ChEBI" id="CHEBI:61977"/>
        <dbReference type="EC" id="3.1.3.16"/>
    </reaction>
</comment>
<dbReference type="PROSITE" id="PS50054">
    <property type="entry name" value="TYR_PHOSPHATASE_DUAL"/>
    <property type="match status" value="1"/>
</dbReference>